<protein>
    <submittedName>
        <fullName evidence="1">Uncharacterized protein</fullName>
    </submittedName>
</protein>
<keyword evidence="2" id="KW-1185">Reference proteome</keyword>
<dbReference type="AlphaFoldDB" id="A0A9Q9EL21"/>
<gene>
    <name evidence="1" type="ORF">Slin15195_G062870</name>
</gene>
<proteinExistence type="predicted"/>
<dbReference type="Proteomes" id="UP001056384">
    <property type="component" value="Chromosome 5"/>
</dbReference>
<evidence type="ECO:0000313" key="1">
    <source>
        <dbReference type="EMBL" id="USW52968.1"/>
    </source>
</evidence>
<name>A0A9Q9EL21_9PEZI</name>
<reference evidence="1" key="1">
    <citation type="submission" date="2022-06" db="EMBL/GenBank/DDBJ databases">
        <title>Complete genome sequences of two strains of the flax pathogen Septoria linicola.</title>
        <authorList>
            <person name="Lapalu N."/>
            <person name="Simon A."/>
            <person name="Demenou B."/>
            <person name="Paumier D."/>
            <person name="Guillot M.-P."/>
            <person name="Gout L."/>
            <person name="Valade R."/>
        </authorList>
    </citation>
    <scope>NUCLEOTIDE SEQUENCE</scope>
    <source>
        <strain evidence="1">SE15195</strain>
    </source>
</reference>
<accession>A0A9Q9EL21</accession>
<organism evidence="1 2">
    <name type="scientific">Septoria linicola</name>
    <dbReference type="NCBI Taxonomy" id="215465"/>
    <lineage>
        <taxon>Eukaryota</taxon>
        <taxon>Fungi</taxon>
        <taxon>Dikarya</taxon>
        <taxon>Ascomycota</taxon>
        <taxon>Pezizomycotina</taxon>
        <taxon>Dothideomycetes</taxon>
        <taxon>Dothideomycetidae</taxon>
        <taxon>Mycosphaerellales</taxon>
        <taxon>Mycosphaerellaceae</taxon>
        <taxon>Septoria</taxon>
    </lineage>
</organism>
<sequence>MLCATAKKSMEDGESDRPEFDGLLVRDFCGLEIKVPVAYTQESDLALEHRI</sequence>
<dbReference type="EMBL" id="CP099422">
    <property type="protein sequence ID" value="USW52968.1"/>
    <property type="molecule type" value="Genomic_DNA"/>
</dbReference>
<evidence type="ECO:0000313" key="2">
    <source>
        <dbReference type="Proteomes" id="UP001056384"/>
    </source>
</evidence>